<dbReference type="GO" id="GO:0007165">
    <property type="term" value="P:signal transduction"/>
    <property type="evidence" value="ECO:0007669"/>
    <property type="project" value="UniProtKB-KW"/>
</dbReference>
<dbReference type="eggNOG" id="COG0840">
    <property type="taxonomic scope" value="Bacteria"/>
</dbReference>
<gene>
    <name evidence="5" type="ordered locus">Clocl_1779</name>
</gene>
<dbReference type="SMART" id="SM00283">
    <property type="entry name" value="MA"/>
    <property type="match status" value="1"/>
</dbReference>
<dbReference type="KEGG" id="ccl:Clocl_1779"/>
<feature type="transmembrane region" description="Helical" evidence="3">
    <location>
        <begin position="7"/>
        <end position="26"/>
    </location>
</feature>
<evidence type="ECO:0000313" key="6">
    <source>
        <dbReference type="Proteomes" id="UP000005435"/>
    </source>
</evidence>
<dbReference type="InterPro" id="IPR004089">
    <property type="entry name" value="MCPsignal_dom"/>
</dbReference>
<evidence type="ECO:0000313" key="5">
    <source>
        <dbReference type="EMBL" id="AEV68388.1"/>
    </source>
</evidence>
<evidence type="ECO:0000256" key="2">
    <source>
        <dbReference type="PROSITE-ProRule" id="PRU00284"/>
    </source>
</evidence>
<keyword evidence="1 2" id="KW-0807">Transducer</keyword>
<feature type="transmembrane region" description="Helical" evidence="3">
    <location>
        <begin position="56"/>
        <end position="74"/>
    </location>
</feature>
<dbReference type="PANTHER" id="PTHR32089">
    <property type="entry name" value="METHYL-ACCEPTING CHEMOTAXIS PROTEIN MCPB"/>
    <property type="match status" value="1"/>
</dbReference>
<evidence type="ECO:0000256" key="3">
    <source>
        <dbReference type="SAM" id="Phobius"/>
    </source>
</evidence>
<keyword evidence="3" id="KW-0472">Membrane</keyword>
<dbReference type="STRING" id="720554.Clocl_1779"/>
<dbReference type="Proteomes" id="UP000005435">
    <property type="component" value="Chromosome"/>
</dbReference>
<accession>G8LU00</accession>
<keyword evidence="3" id="KW-0812">Transmembrane</keyword>
<dbReference type="Pfam" id="PF00015">
    <property type="entry name" value="MCPsignal"/>
    <property type="match status" value="1"/>
</dbReference>
<sequence>MIFSNTASFDAPIQVIIALCFATLYFNKVLLLIYGSTFFSLIIIAQLTVHNYTYEGFISAIIYVGISIGILFFVCKWGQNLIESSISKESHTNQLLTSLDNVMKTVKDNTVSLNNDITSCNNDSARLLQISDSMASTIEEIVKGVLLQDESITHISDAMNTVDEKVDEIFRFSKELSEISSNTSKTVISGAMEIKKMYQQMDIINTAVANSLTTAEELITSIENINKILEIIDQISEQTNLLSINAAIEAARAGEAGKGFAVVADEVRKLATQSANMVKEIEKIIEDIKSKTVLVSEKANNGYMAANEGKVIIGQVNEGFEKIKLSFDNINDYISKELKMIENLSLIFSQIREQSLSIASVSEQHSSLTKEMLEIAEEQKSYIKSVHKSIQEINKSSTRLEELVYSK</sequence>
<dbReference type="GO" id="GO:0016020">
    <property type="term" value="C:membrane"/>
    <property type="evidence" value="ECO:0007669"/>
    <property type="project" value="InterPro"/>
</dbReference>
<name>G8LU00_ACECE</name>
<evidence type="ECO:0000256" key="1">
    <source>
        <dbReference type="ARBA" id="ARBA00023224"/>
    </source>
</evidence>
<proteinExistence type="predicted"/>
<organism evidence="5 6">
    <name type="scientific">Acetivibrio clariflavus (strain DSM 19732 / NBRC 101661 / EBR45)</name>
    <name type="common">Clostridium clariflavum</name>
    <dbReference type="NCBI Taxonomy" id="720554"/>
    <lineage>
        <taxon>Bacteria</taxon>
        <taxon>Bacillati</taxon>
        <taxon>Bacillota</taxon>
        <taxon>Clostridia</taxon>
        <taxon>Eubacteriales</taxon>
        <taxon>Oscillospiraceae</taxon>
        <taxon>Acetivibrio</taxon>
    </lineage>
</organism>
<dbReference type="AlphaFoldDB" id="G8LU00"/>
<dbReference type="SUPFAM" id="SSF58104">
    <property type="entry name" value="Methyl-accepting chemotaxis protein (MCP) signaling domain"/>
    <property type="match status" value="1"/>
</dbReference>
<dbReference type="Gene3D" id="1.10.287.950">
    <property type="entry name" value="Methyl-accepting chemotaxis protein"/>
    <property type="match status" value="1"/>
</dbReference>
<dbReference type="HOGENOM" id="CLU_000445_107_18_9"/>
<keyword evidence="3" id="KW-1133">Transmembrane helix</keyword>
<feature type="domain" description="Methyl-accepting transducer" evidence="4">
    <location>
        <begin position="123"/>
        <end position="380"/>
    </location>
</feature>
<protein>
    <submittedName>
        <fullName evidence="5">Methyl-accepting chemotaxis protein</fullName>
    </submittedName>
</protein>
<dbReference type="EMBL" id="CP003065">
    <property type="protein sequence ID" value="AEV68388.1"/>
    <property type="molecule type" value="Genomic_DNA"/>
</dbReference>
<reference evidence="6" key="1">
    <citation type="submission" date="2011-12" db="EMBL/GenBank/DDBJ databases">
        <title>Complete sequence of Clostridium clariflavum DSM 19732.</title>
        <authorList>
            <consortium name="US DOE Joint Genome Institute"/>
            <person name="Lucas S."/>
            <person name="Han J."/>
            <person name="Lapidus A."/>
            <person name="Cheng J.-F."/>
            <person name="Goodwin L."/>
            <person name="Pitluck S."/>
            <person name="Peters L."/>
            <person name="Teshima H."/>
            <person name="Detter J.C."/>
            <person name="Han C."/>
            <person name="Tapia R."/>
            <person name="Land M."/>
            <person name="Hauser L."/>
            <person name="Kyrpides N."/>
            <person name="Ivanova N."/>
            <person name="Pagani I."/>
            <person name="Kitzmiller T."/>
            <person name="Lynd L."/>
            <person name="Izquierdo J."/>
            <person name="Woyke T."/>
        </authorList>
    </citation>
    <scope>NUCLEOTIDE SEQUENCE [LARGE SCALE GENOMIC DNA]</scope>
    <source>
        <strain evidence="6">DSM 19732 / NBRC 101661 / EBR45</strain>
    </source>
</reference>
<dbReference type="SUPFAM" id="SSF58100">
    <property type="entry name" value="Bacterial hemolysins"/>
    <property type="match status" value="1"/>
</dbReference>
<dbReference type="PROSITE" id="PS50111">
    <property type="entry name" value="CHEMOTAXIS_TRANSDUC_2"/>
    <property type="match status" value="1"/>
</dbReference>
<dbReference type="PANTHER" id="PTHR32089:SF112">
    <property type="entry name" value="LYSOZYME-LIKE PROTEIN-RELATED"/>
    <property type="match status" value="1"/>
</dbReference>
<reference evidence="5 6" key="2">
    <citation type="journal article" date="2012" name="Stand. Genomic Sci.">
        <title>Complete Genome Sequence of Clostridium clariflavum DSM 19732.</title>
        <authorList>
            <person name="Izquierdo J.A."/>
            <person name="Goodwin L."/>
            <person name="Davenport K.W."/>
            <person name="Teshima H."/>
            <person name="Bruce D."/>
            <person name="Detter C."/>
            <person name="Tapia R."/>
            <person name="Han S."/>
            <person name="Land M."/>
            <person name="Hauser L."/>
            <person name="Jeffries C.D."/>
            <person name="Han J."/>
            <person name="Pitluck S."/>
            <person name="Nolan M."/>
            <person name="Chen A."/>
            <person name="Huntemann M."/>
            <person name="Mavromatis K."/>
            <person name="Mikhailova N."/>
            <person name="Liolios K."/>
            <person name="Woyke T."/>
            <person name="Lynd L.R."/>
        </authorList>
    </citation>
    <scope>NUCLEOTIDE SEQUENCE [LARGE SCALE GENOMIC DNA]</scope>
    <source>
        <strain evidence="6">DSM 19732 / NBRC 101661 / EBR45</strain>
    </source>
</reference>
<evidence type="ECO:0000259" key="4">
    <source>
        <dbReference type="PROSITE" id="PS50111"/>
    </source>
</evidence>
<keyword evidence="6" id="KW-1185">Reference proteome</keyword>